<feature type="transmembrane region" description="Helical" evidence="1">
    <location>
        <begin position="92"/>
        <end position="110"/>
    </location>
</feature>
<keyword evidence="3" id="KW-1185">Reference proteome</keyword>
<evidence type="ECO:0000313" key="2">
    <source>
        <dbReference type="EMBL" id="PVZ69454.1"/>
    </source>
</evidence>
<protein>
    <submittedName>
        <fullName evidence="2">Uncharacterized protein</fullName>
    </submittedName>
</protein>
<sequence>MARNSKVRNSKLNSQCPACNQQFKPDDLLNIAYPKQQPWYKFQRFRKACPHCKVLLSEVPSMWKKVHIWLVNVTTLLSVDLVIWVIPLDRQVIKGAIIMNLVLMAVVMYFEHDYETHHAIKYRKL</sequence>
<name>A0A2V1GVU3_9GAMM</name>
<gene>
    <name evidence="2" type="ORF">DC094_08940</name>
</gene>
<evidence type="ECO:0000256" key="1">
    <source>
        <dbReference type="SAM" id="Phobius"/>
    </source>
</evidence>
<accession>A0A2V1GVU3</accession>
<comment type="caution">
    <text evidence="2">The sequence shown here is derived from an EMBL/GenBank/DDBJ whole genome shotgun (WGS) entry which is preliminary data.</text>
</comment>
<dbReference type="EMBL" id="QDDL01000003">
    <property type="protein sequence ID" value="PVZ69454.1"/>
    <property type="molecule type" value="Genomic_DNA"/>
</dbReference>
<dbReference type="Proteomes" id="UP000244906">
    <property type="component" value="Unassembled WGS sequence"/>
</dbReference>
<proteinExistence type="predicted"/>
<organism evidence="2 3">
    <name type="scientific">Pelagibaculum spongiae</name>
    <dbReference type="NCBI Taxonomy" id="2080658"/>
    <lineage>
        <taxon>Bacteria</taxon>
        <taxon>Pseudomonadati</taxon>
        <taxon>Pseudomonadota</taxon>
        <taxon>Gammaproteobacteria</taxon>
        <taxon>Oceanospirillales</taxon>
        <taxon>Pelagibaculum</taxon>
    </lineage>
</organism>
<dbReference type="RefSeq" id="WP_116686791.1">
    <property type="nucleotide sequence ID" value="NZ_CAWNYD010000003.1"/>
</dbReference>
<keyword evidence="1" id="KW-1133">Transmembrane helix</keyword>
<evidence type="ECO:0000313" key="3">
    <source>
        <dbReference type="Proteomes" id="UP000244906"/>
    </source>
</evidence>
<keyword evidence="1" id="KW-0812">Transmembrane</keyword>
<dbReference type="AlphaFoldDB" id="A0A2V1GVU3"/>
<feature type="transmembrane region" description="Helical" evidence="1">
    <location>
        <begin position="66"/>
        <end position="86"/>
    </location>
</feature>
<keyword evidence="1" id="KW-0472">Membrane</keyword>
<reference evidence="2 3" key="1">
    <citation type="submission" date="2018-04" db="EMBL/GenBank/DDBJ databases">
        <title>Thalassorhabdus spongiae gen. nov., sp. nov., isolated from a marine sponge in South-West Iceland.</title>
        <authorList>
            <person name="Knobloch S."/>
            <person name="Daussin A."/>
            <person name="Johannsson R."/>
            <person name="Marteinsson V.T."/>
        </authorList>
    </citation>
    <scope>NUCLEOTIDE SEQUENCE [LARGE SCALE GENOMIC DNA]</scope>
    <source>
        <strain evidence="2 3">Hp12</strain>
    </source>
</reference>